<keyword evidence="2" id="KW-0732">Signal</keyword>
<evidence type="ECO:0000256" key="1">
    <source>
        <dbReference type="SAM" id="MobiDB-lite"/>
    </source>
</evidence>
<feature type="compositionally biased region" description="Low complexity" evidence="1">
    <location>
        <begin position="34"/>
        <end position="51"/>
    </location>
</feature>
<dbReference type="PROSITE" id="PS51257">
    <property type="entry name" value="PROKAR_LIPOPROTEIN"/>
    <property type="match status" value="1"/>
</dbReference>
<sequence length="136" mass="14192">MNIPRAAHRLALGMGVVILCASFSACGTSGTAASQTAAADAGQDSSPTTATSKKKTPRPSPRGGVTKAALLKKMKSEPDVGDLSESVMSCLAELALEYGDGDDLKRYIEGSISDEKIKGLTPSNKPYWKATDKCLK</sequence>
<comment type="caution">
    <text evidence="3">The sequence shown here is derived from an EMBL/GenBank/DDBJ whole genome shotgun (WGS) entry which is preliminary data.</text>
</comment>
<dbReference type="EMBL" id="JBHUCM010000044">
    <property type="protein sequence ID" value="MFD1544556.1"/>
    <property type="molecule type" value="Genomic_DNA"/>
</dbReference>
<dbReference type="RefSeq" id="WP_219529297.1">
    <property type="nucleotide sequence ID" value="NZ_JAHKRM010000006.1"/>
</dbReference>
<name>A0ABW4GQF1_9ACTN</name>
<gene>
    <name evidence="3" type="ORF">ACFSJ0_46465</name>
</gene>
<feature type="chain" id="PRO_5046086999" description="DUF732 domain-containing protein" evidence="2">
    <location>
        <begin position="28"/>
        <end position="136"/>
    </location>
</feature>
<feature type="region of interest" description="Disordered" evidence="1">
    <location>
        <begin position="34"/>
        <end position="66"/>
    </location>
</feature>
<proteinExistence type="predicted"/>
<evidence type="ECO:0000256" key="2">
    <source>
        <dbReference type="SAM" id="SignalP"/>
    </source>
</evidence>
<organism evidence="3 4">
    <name type="scientific">Nonomuraea guangzhouensis</name>
    <dbReference type="NCBI Taxonomy" id="1291555"/>
    <lineage>
        <taxon>Bacteria</taxon>
        <taxon>Bacillati</taxon>
        <taxon>Actinomycetota</taxon>
        <taxon>Actinomycetes</taxon>
        <taxon>Streptosporangiales</taxon>
        <taxon>Streptosporangiaceae</taxon>
        <taxon>Nonomuraea</taxon>
    </lineage>
</organism>
<evidence type="ECO:0008006" key="5">
    <source>
        <dbReference type="Google" id="ProtNLM"/>
    </source>
</evidence>
<accession>A0ABW4GQF1</accession>
<feature type="signal peptide" evidence="2">
    <location>
        <begin position="1"/>
        <end position="27"/>
    </location>
</feature>
<dbReference type="Proteomes" id="UP001597097">
    <property type="component" value="Unassembled WGS sequence"/>
</dbReference>
<protein>
    <recommendedName>
        <fullName evidence="5">DUF732 domain-containing protein</fullName>
    </recommendedName>
</protein>
<evidence type="ECO:0000313" key="4">
    <source>
        <dbReference type="Proteomes" id="UP001597097"/>
    </source>
</evidence>
<reference evidence="4" key="1">
    <citation type="journal article" date="2019" name="Int. J. Syst. Evol. Microbiol.">
        <title>The Global Catalogue of Microorganisms (GCM) 10K type strain sequencing project: providing services to taxonomists for standard genome sequencing and annotation.</title>
        <authorList>
            <consortium name="The Broad Institute Genomics Platform"/>
            <consortium name="The Broad Institute Genome Sequencing Center for Infectious Disease"/>
            <person name="Wu L."/>
            <person name="Ma J."/>
        </authorList>
    </citation>
    <scope>NUCLEOTIDE SEQUENCE [LARGE SCALE GENOMIC DNA]</scope>
    <source>
        <strain evidence="4">CGMCC 1.15399</strain>
    </source>
</reference>
<keyword evidence="4" id="KW-1185">Reference proteome</keyword>
<evidence type="ECO:0000313" key="3">
    <source>
        <dbReference type="EMBL" id="MFD1544556.1"/>
    </source>
</evidence>